<evidence type="ECO:0000256" key="1">
    <source>
        <dbReference type="SAM" id="MobiDB-lite"/>
    </source>
</evidence>
<feature type="region of interest" description="Disordered" evidence="1">
    <location>
        <begin position="139"/>
        <end position="169"/>
    </location>
</feature>
<dbReference type="EMBL" id="JARJCW010000100">
    <property type="protein sequence ID" value="KAJ7194207.1"/>
    <property type="molecule type" value="Genomic_DNA"/>
</dbReference>
<evidence type="ECO:0000313" key="3">
    <source>
        <dbReference type="EMBL" id="KAJ7194207.1"/>
    </source>
</evidence>
<accession>A0AAD6Y150</accession>
<feature type="chain" id="PRO_5042204724" evidence="2">
    <location>
        <begin position="21"/>
        <end position="189"/>
    </location>
</feature>
<name>A0AAD6Y150_9AGAR</name>
<keyword evidence="4" id="KW-1185">Reference proteome</keyword>
<organism evidence="3 4">
    <name type="scientific">Mycena pura</name>
    <dbReference type="NCBI Taxonomy" id="153505"/>
    <lineage>
        <taxon>Eukaryota</taxon>
        <taxon>Fungi</taxon>
        <taxon>Dikarya</taxon>
        <taxon>Basidiomycota</taxon>
        <taxon>Agaricomycotina</taxon>
        <taxon>Agaricomycetes</taxon>
        <taxon>Agaricomycetidae</taxon>
        <taxon>Agaricales</taxon>
        <taxon>Marasmiineae</taxon>
        <taxon>Mycenaceae</taxon>
        <taxon>Mycena</taxon>
    </lineage>
</organism>
<dbReference type="Proteomes" id="UP001219525">
    <property type="component" value="Unassembled WGS sequence"/>
</dbReference>
<keyword evidence="2" id="KW-0732">Signal</keyword>
<feature type="signal peptide" evidence="2">
    <location>
        <begin position="1"/>
        <end position="20"/>
    </location>
</feature>
<gene>
    <name evidence="3" type="ORF">GGX14DRAFT_476597</name>
</gene>
<protein>
    <submittedName>
        <fullName evidence="3">Uncharacterized protein</fullName>
    </submittedName>
</protein>
<comment type="caution">
    <text evidence="3">The sequence shown here is derived from an EMBL/GenBank/DDBJ whole genome shotgun (WGS) entry which is preliminary data.</text>
</comment>
<evidence type="ECO:0000313" key="4">
    <source>
        <dbReference type="Proteomes" id="UP001219525"/>
    </source>
</evidence>
<proteinExistence type="predicted"/>
<feature type="compositionally biased region" description="Polar residues" evidence="1">
    <location>
        <begin position="148"/>
        <end position="164"/>
    </location>
</feature>
<dbReference type="AlphaFoldDB" id="A0AAD6Y150"/>
<sequence length="189" mass="19314">MAVWFTLFFASLILTERSYGTKLYTRQDTCDSTICSDPQVVAFVETSFTPPINATFCTDCVMAKVAACADCDDQIGQGDEQEAQETFSGLVDSCNAAGFHVKNLTVAGAYAAAGGDFKLNSSFNFPACGAGGQSTSIGGGLPSAGDGSPTSGVAGPSQSQTKPNGGNARETGGTLVYISAMLGLLMVAV</sequence>
<evidence type="ECO:0000256" key="2">
    <source>
        <dbReference type="SAM" id="SignalP"/>
    </source>
</evidence>
<reference evidence="3" key="1">
    <citation type="submission" date="2023-03" db="EMBL/GenBank/DDBJ databases">
        <title>Massive genome expansion in bonnet fungi (Mycena s.s.) driven by repeated elements and novel gene families across ecological guilds.</title>
        <authorList>
            <consortium name="Lawrence Berkeley National Laboratory"/>
            <person name="Harder C.B."/>
            <person name="Miyauchi S."/>
            <person name="Viragh M."/>
            <person name="Kuo A."/>
            <person name="Thoen E."/>
            <person name="Andreopoulos B."/>
            <person name="Lu D."/>
            <person name="Skrede I."/>
            <person name="Drula E."/>
            <person name="Henrissat B."/>
            <person name="Morin E."/>
            <person name="Kohler A."/>
            <person name="Barry K."/>
            <person name="LaButti K."/>
            <person name="Morin E."/>
            <person name="Salamov A."/>
            <person name="Lipzen A."/>
            <person name="Mereny Z."/>
            <person name="Hegedus B."/>
            <person name="Baldrian P."/>
            <person name="Stursova M."/>
            <person name="Weitz H."/>
            <person name="Taylor A."/>
            <person name="Grigoriev I.V."/>
            <person name="Nagy L.G."/>
            <person name="Martin F."/>
            <person name="Kauserud H."/>
        </authorList>
    </citation>
    <scope>NUCLEOTIDE SEQUENCE</scope>
    <source>
        <strain evidence="3">9144</strain>
    </source>
</reference>